<dbReference type="AlphaFoldDB" id="A0ABD0T577"/>
<protein>
    <recommendedName>
        <fullName evidence="9">Protein halfway</fullName>
    </recommendedName>
</protein>
<feature type="signal peptide" evidence="6">
    <location>
        <begin position="1"/>
        <end position="29"/>
    </location>
</feature>
<evidence type="ECO:0000256" key="2">
    <source>
        <dbReference type="ARBA" id="ARBA00022692"/>
    </source>
</evidence>
<comment type="subcellular location">
    <subcellularLocation>
        <location evidence="1">Membrane</location>
        <topology evidence="1">Single-pass membrane protein</topology>
    </subcellularLocation>
</comment>
<keyword evidence="2" id="KW-0812">Transmembrane</keyword>
<dbReference type="Gene3D" id="3.80.10.10">
    <property type="entry name" value="Ribonuclease Inhibitor"/>
    <property type="match status" value="2"/>
</dbReference>
<dbReference type="PANTHER" id="PTHR24365:SF530">
    <property type="entry name" value="MSTPROX-RELATED"/>
    <property type="match status" value="1"/>
</dbReference>
<evidence type="ECO:0000256" key="5">
    <source>
        <dbReference type="ARBA" id="ARBA00023136"/>
    </source>
</evidence>
<dbReference type="EMBL" id="JBEDNZ010000009">
    <property type="protein sequence ID" value="KAL0838508.1"/>
    <property type="molecule type" value="Genomic_DNA"/>
</dbReference>
<name>A0ABD0T577_LOXSC</name>
<evidence type="ECO:0000256" key="6">
    <source>
        <dbReference type="SAM" id="SignalP"/>
    </source>
</evidence>
<dbReference type="InterPro" id="IPR032675">
    <property type="entry name" value="LRR_dom_sf"/>
</dbReference>
<feature type="chain" id="PRO_5044879793" description="Protein halfway" evidence="6">
    <location>
        <begin position="30"/>
        <end position="545"/>
    </location>
</feature>
<evidence type="ECO:0000256" key="3">
    <source>
        <dbReference type="ARBA" id="ARBA00022729"/>
    </source>
</evidence>
<keyword evidence="4" id="KW-1133">Transmembrane helix</keyword>
<dbReference type="GO" id="GO:0016020">
    <property type="term" value="C:membrane"/>
    <property type="evidence" value="ECO:0007669"/>
    <property type="project" value="UniProtKB-SubCell"/>
</dbReference>
<comment type="caution">
    <text evidence="7">The sequence shown here is derived from an EMBL/GenBank/DDBJ whole genome shotgun (WGS) entry which is preliminary data.</text>
</comment>
<evidence type="ECO:0000256" key="1">
    <source>
        <dbReference type="ARBA" id="ARBA00004167"/>
    </source>
</evidence>
<dbReference type="Proteomes" id="UP001549921">
    <property type="component" value="Unassembled WGS sequence"/>
</dbReference>
<evidence type="ECO:0000256" key="4">
    <source>
        <dbReference type="ARBA" id="ARBA00022989"/>
    </source>
</evidence>
<organism evidence="7 8">
    <name type="scientific">Loxostege sticticalis</name>
    <name type="common">Beet webworm moth</name>
    <dbReference type="NCBI Taxonomy" id="481309"/>
    <lineage>
        <taxon>Eukaryota</taxon>
        <taxon>Metazoa</taxon>
        <taxon>Ecdysozoa</taxon>
        <taxon>Arthropoda</taxon>
        <taxon>Hexapoda</taxon>
        <taxon>Insecta</taxon>
        <taxon>Pterygota</taxon>
        <taxon>Neoptera</taxon>
        <taxon>Endopterygota</taxon>
        <taxon>Lepidoptera</taxon>
        <taxon>Glossata</taxon>
        <taxon>Ditrysia</taxon>
        <taxon>Pyraloidea</taxon>
        <taxon>Crambidae</taxon>
        <taxon>Pyraustinae</taxon>
        <taxon>Loxostege</taxon>
    </lineage>
</organism>
<sequence>MSIRTTLSTTSALWGLVVYLLLHLPTIEMRVDDLEQPAPREQPPAASTQRPEPPHVQYLNLGKCFHMPRSECPPERGSCRKVGPVSVFCCDLDSARLKDALSDSITQNTTFLHVLNATIDELDLSQAVFRRLASMALTDGSIGKISGQFPKYSSIACLNISNNNLTTANLPSMHRPFAYLYNLTVLDASANNLTEFPLSLVRSNKKISLPFAYLYNLTVLDASANNLTEFPLSLVRSNKKISVDLSRNKYLPCKHFQWALEANNSSLVTFLQYNQTFCALDLQFNWFKDVQIVQIDHLKKEKELNANCRKIKPLDSNCSCVFERLELLGDEVTRLVAVDCSQRHLKEMPTDLPPNTVKLNVSYNNITSLQAVGDDPTYEHLRQLFLDYNDVTNIIALEGTKFIDNFMVFSIGHNKLKTIHTYVLSNRFGTTGPVLSIAGNRIVCDCNAEKMIKPWLQENFKNIPDYKNLECQDNLGPVVDLIESKVCHTPRDWTDYIYYIIGLEVLVLVLLISKVSYDYWVFKTAGYLPWPANKMPRLPCDWLCE</sequence>
<keyword evidence="3 6" id="KW-0732">Signal</keyword>
<keyword evidence="5" id="KW-0472">Membrane</keyword>
<accession>A0ABD0T577</accession>
<gene>
    <name evidence="7" type="ORF">ABMA28_016629</name>
</gene>
<reference evidence="7 8" key="1">
    <citation type="submission" date="2024-06" db="EMBL/GenBank/DDBJ databases">
        <title>A chromosome-level genome assembly of beet webworm, Loxostege sticticalis.</title>
        <authorList>
            <person name="Zhang Y."/>
        </authorList>
    </citation>
    <scope>NUCLEOTIDE SEQUENCE [LARGE SCALE GENOMIC DNA]</scope>
    <source>
        <strain evidence="7">AQ028</strain>
        <tissue evidence="7">Male pupae</tissue>
    </source>
</reference>
<evidence type="ECO:0000313" key="8">
    <source>
        <dbReference type="Proteomes" id="UP001549921"/>
    </source>
</evidence>
<dbReference type="PANTHER" id="PTHR24365">
    <property type="entry name" value="TOLL-LIKE RECEPTOR"/>
    <property type="match status" value="1"/>
</dbReference>
<proteinExistence type="predicted"/>
<evidence type="ECO:0000313" key="7">
    <source>
        <dbReference type="EMBL" id="KAL0838508.1"/>
    </source>
</evidence>
<evidence type="ECO:0008006" key="9">
    <source>
        <dbReference type="Google" id="ProtNLM"/>
    </source>
</evidence>
<dbReference type="SUPFAM" id="SSF52058">
    <property type="entry name" value="L domain-like"/>
    <property type="match status" value="1"/>
</dbReference>